<dbReference type="Pfam" id="PF05137">
    <property type="entry name" value="PilN"/>
    <property type="match status" value="1"/>
</dbReference>
<gene>
    <name evidence="1" type="ORF">Psal009_03376</name>
</gene>
<keyword evidence="2" id="KW-1185">Reference proteome</keyword>
<protein>
    <submittedName>
        <fullName evidence="1">Uncharacterized protein</fullName>
    </submittedName>
</protein>
<dbReference type="InterPro" id="IPR007813">
    <property type="entry name" value="PilN"/>
</dbReference>
<evidence type="ECO:0000313" key="1">
    <source>
        <dbReference type="EMBL" id="QGO07424.1"/>
    </source>
</evidence>
<dbReference type="AlphaFoldDB" id="A0A9Q5VBP6"/>
<organism evidence="1 2">
    <name type="scientific">Piscirickettsia salmonis</name>
    <dbReference type="NCBI Taxonomy" id="1238"/>
    <lineage>
        <taxon>Bacteria</taxon>
        <taxon>Pseudomonadati</taxon>
        <taxon>Pseudomonadota</taxon>
        <taxon>Gammaproteobacteria</taxon>
        <taxon>Thiotrichales</taxon>
        <taxon>Piscirickettsiaceae</taxon>
        <taxon>Piscirickettsia</taxon>
    </lineage>
</organism>
<dbReference type="RefSeq" id="WP_016212225.1">
    <property type="nucleotide sequence ID" value="NZ_CP012413.1"/>
</dbReference>
<dbReference type="EMBL" id="CP038908">
    <property type="protein sequence ID" value="QGO07424.1"/>
    <property type="molecule type" value="Genomic_DNA"/>
</dbReference>
<dbReference type="GeneID" id="66742306"/>
<reference evidence="1 2" key="1">
    <citation type="submission" date="2019-04" db="EMBL/GenBank/DDBJ databases">
        <title>Complete genome sequencing of Piscirickettsia salmonis strain Psal-009.</title>
        <authorList>
            <person name="Schober I."/>
            <person name="Bunk B."/>
            <person name="Sproer C."/>
            <person name="Carril G.P."/>
            <person name="Riedel T."/>
            <person name="Flores-Herrera P.A."/>
            <person name="Nourdin-Galindo G."/>
            <person name="Marshall S.H."/>
            <person name="Overmann J."/>
        </authorList>
    </citation>
    <scope>NUCLEOTIDE SEQUENCE [LARGE SCALE GENOMIC DNA]</scope>
    <source>
        <strain evidence="1 2">Psal-009</strain>
    </source>
</reference>
<accession>A0A9Q5VBP6</accession>
<dbReference type="Proteomes" id="UP000422232">
    <property type="component" value="Chromosome"/>
</dbReference>
<name>A0A9Q5VBP6_PISSA</name>
<evidence type="ECO:0000313" key="2">
    <source>
        <dbReference type="Proteomes" id="UP000422232"/>
    </source>
</evidence>
<sequence length="171" mass="19919">MRNINFLEKENFFKKYRLINSMKTSLLLCVFLVSASLYLVIILKTRPNKVERQGSDHQYQEILANIQLKLQGVQLKLNQLDKINNQKYRTLYTLYKIYQITPRGVYFKSMSYHDGVIDLQGASRQRALIRKLINDIESSADLAIDSVNISDDVSRVTISEKIRFSLVAHFL</sequence>
<proteinExistence type="predicted"/>